<dbReference type="InterPro" id="IPR011051">
    <property type="entry name" value="RmlC_Cupin_sf"/>
</dbReference>
<feature type="domain" description="Mannose-6-phosphate isomerase type II C-terminal" evidence="1">
    <location>
        <begin position="7"/>
        <end position="112"/>
    </location>
</feature>
<dbReference type="Pfam" id="PF01050">
    <property type="entry name" value="MannoseP_isomer"/>
    <property type="match status" value="1"/>
</dbReference>
<dbReference type="GO" id="GO:0004475">
    <property type="term" value="F:mannose-1-phosphate guanylyltransferase (GTP) activity"/>
    <property type="evidence" value="ECO:0007669"/>
    <property type="project" value="TreeGrafter"/>
</dbReference>
<dbReference type="GO" id="GO:0005976">
    <property type="term" value="P:polysaccharide metabolic process"/>
    <property type="evidence" value="ECO:0007669"/>
    <property type="project" value="InterPro"/>
</dbReference>
<dbReference type="STRING" id="1797247.A2419_02990"/>
<dbReference type="PANTHER" id="PTHR46390">
    <property type="entry name" value="MANNOSE-1-PHOSPHATE GUANYLYLTRANSFERASE"/>
    <property type="match status" value="1"/>
</dbReference>
<dbReference type="EMBL" id="MEXB01000007">
    <property type="protein sequence ID" value="OGC88606.1"/>
    <property type="molecule type" value="Genomic_DNA"/>
</dbReference>
<dbReference type="InterPro" id="IPR014710">
    <property type="entry name" value="RmlC-like_jellyroll"/>
</dbReference>
<gene>
    <name evidence="2" type="ORF">A2419_02990</name>
</gene>
<accession>A0A1F4Y4A9</accession>
<protein>
    <submittedName>
        <fullName evidence="2">Mannose-6-phosphate isomerase</fullName>
    </submittedName>
</protein>
<dbReference type="GO" id="GO:0009298">
    <property type="term" value="P:GDP-mannose biosynthetic process"/>
    <property type="evidence" value="ECO:0007669"/>
    <property type="project" value="TreeGrafter"/>
</dbReference>
<comment type="caution">
    <text evidence="2">The sequence shown here is derived from an EMBL/GenBank/DDBJ whole genome shotgun (WGS) entry which is preliminary data.</text>
</comment>
<dbReference type="SUPFAM" id="SSF51182">
    <property type="entry name" value="RmlC-like cupins"/>
    <property type="match status" value="1"/>
</dbReference>
<sequence length="117" mass="13157">MEHLPNFRKEERPWGNFEQFTANETSTVKLITVREGESISLQTHQHRSEYWRVVSGNGVVTIGSEELPATIGAEFYIEQGVAHRLTGGNGGLCILEIAFGTFDENDITRLEDKYGRA</sequence>
<proteinExistence type="predicted"/>
<dbReference type="Gene3D" id="2.60.120.10">
    <property type="entry name" value="Jelly Rolls"/>
    <property type="match status" value="1"/>
</dbReference>
<evidence type="ECO:0000259" key="1">
    <source>
        <dbReference type="Pfam" id="PF01050"/>
    </source>
</evidence>
<dbReference type="PANTHER" id="PTHR46390:SF1">
    <property type="entry name" value="MANNOSE-1-PHOSPHATE GUANYLYLTRANSFERASE"/>
    <property type="match status" value="1"/>
</dbReference>
<keyword evidence="2" id="KW-0413">Isomerase</keyword>
<dbReference type="AlphaFoldDB" id="A0A1F4Y4A9"/>
<dbReference type="GO" id="GO:0016853">
    <property type="term" value="F:isomerase activity"/>
    <property type="evidence" value="ECO:0007669"/>
    <property type="project" value="UniProtKB-KW"/>
</dbReference>
<dbReference type="InterPro" id="IPR001538">
    <property type="entry name" value="Man6P_isomerase-2_C"/>
</dbReference>
<name>A0A1F4Y4A9_9BACT</name>
<evidence type="ECO:0000313" key="3">
    <source>
        <dbReference type="Proteomes" id="UP000176568"/>
    </source>
</evidence>
<organism evidence="2 3">
    <name type="scientific">Candidatus Adlerbacteria bacterium RIFOXYC1_FULL_48_26</name>
    <dbReference type="NCBI Taxonomy" id="1797247"/>
    <lineage>
        <taxon>Bacteria</taxon>
        <taxon>Candidatus Adleribacteriota</taxon>
    </lineage>
</organism>
<dbReference type="CDD" id="cd02213">
    <property type="entry name" value="cupin_PMI_typeII_C"/>
    <property type="match status" value="1"/>
</dbReference>
<dbReference type="InterPro" id="IPR051161">
    <property type="entry name" value="Mannose-6P_isomerase_type2"/>
</dbReference>
<dbReference type="Proteomes" id="UP000176568">
    <property type="component" value="Unassembled WGS sequence"/>
</dbReference>
<reference evidence="2 3" key="1">
    <citation type="journal article" date="2016" name="Nat. Commun.">
        <title>Thousands of microbial genomes shed light on interconnected biogeochemical processes in an aquifer system.</title>
        <authorList>
            <person name="Anantharaman K."/>
            <person name="Brown C.T."/>
            <person name="Hug L.A."/>
            <person name="Sharon I."/>
            <person name="Castelle C.J."/>
            <person name="Probst A.J."/>
            <person name="Thomas B.C."/>
            <person name="Singh A."/>
            <person name="Wilkins M.J."/>
            <person name="Karaoz U."/>
            <person name="Brodie E.L."/>
            <person name="Williams K.H."/>
            <person name="Hubbard S.S."/>
            <person name="Banfield J.F."/>
        </authorList>
    </citation>
    <scope>NUCLEOTIDE SEQUENCE [LARGE SCALE GENOMIC DNA]</scope>
</reference>
<evidence type="ECO:0000313" key="2">
    <source>
        <dbReference type="EMBL" id="OGC88606.1"/>
    </source>
</evidence>